<evidence type="ECO:0000313" key="1">
    <source>
        <dbReference type="EMBL" id="MDT0322227.1"/>
    </source>
</evidence>
<dbReference type="RefSeq" id="WP_311602742.1">
    <property type="nucleotide sequence ID" value="NZ_JAVREM010000057.1"/>
</dbReference>
<dbReference type="Proteomes" id="UP001183420">
    <property type="component" value="Unassembled WGS sequence"/>
</dbReference>
<reference evidence="2" key="1">
    <citation type="submission" date="2023-07" db="EMBL/GenBank/DDBJ databases">
        <title>30 novel species of actinomycetes from the DSMZ collection.</title>
        <authorList>
            <person name="Nouioui I."/>
        </authorList>
    </citation>
    <scope>NUCLEOTIDE SEQUENCE [LARGE SCALE GENOMIC DNA]</scope>
    <source>
        <strain evidence="2">DSM 44918</strain>
    </source>
</reference>
<comment type="caution">
    <text evidence="1">The sequence shown here is derived from an EMBL/GenBank/DDBJ whole genome shotgun (WGS) entry which is preliminary data.</text>
</comment>
<accession>A0ABU2LYJ9</accession>
<organism evidence="1 2">
    <name type="scientific">Streptomyces millisiae</name>
    <dbReference type="NCBI Taxonomy" id="3075542"/>
    <lineage>
        <taxon>Bacteria</taxon>
        <taxon>Bacillati</taxon>
        <taxon>Actinomycetota</taxon>
        <taxon>Actinomycetes</taxon>
        <taxon>Kitasatosporales</taxon>
        <taxon>Streptomycetaceae</taxon>
        <taxon>Streptomyces</taxon>
    </lineage>
</organism>
<protein>
    <submittedName>
        <fullName evidence="1">Uncharacterized protein</fullName>
    </submittedName>
</protein>
<sequence>MEEDVGALAVPWIPTAELGVRTVPAGRWWDAVEAHSFAAVCVLGELTGRCGPVVEDEPRRLAWWLAPVGTASAWDLPEARVLGHGHYLTIPPAEWRWRLWEGGPPIRWLVPPLSERHLADPAVLRPALTRAIRHGMNHD</sequence>
<dbReference type="EMBL" id="JAVREM010000057">
    <property type="protein sequence ID" value="MDT0322227.1"/>
    <property type="molecule type" value="Genomic_DNA"/>
</dbReference>
<evidence type="ECO:0000313" key="2">
    <source>
        <dbReference type="Proteomes" id="UP001183420"/>
    </source>
</evidence>
<name>A0ABU2LYJ9_9ACTN</name>
<proteinExistence type="predicted"/>
<gene>
    <name evidence="1" type="ORF">RNC47_28250</name>
</gene>
<keyword evidence="2" id="KW-1185">Reference proteome</keyword>